<dbReference type="InterPro" id="IPR051534">
    <property type="entry name" value="CBASS_pafABC_assoc_protein"/>
</dbReference>
<proteinExistence type="predicted"/>
<keyword evidence="4" id="KW-1185">Reference proteome</keyword>
<name>A0A3P3VWU6_9MICO</name>
<dbReference type="Pfam" id="PF13280">
    <property type="entry name" value="WYL"/>
    <property type="match status" value="1"/>
</dbReference>
<reference evidence="3 4" key="1">
    <citation type="submission" date="2018-11" db="EMBL/GenBank/DDBJ databases">
        <title>YIM 102482-1 draft genome.</title>
        <authorList>
            <person name="Li G."/>
            <person name="Jiang Y."/>
        </authorList>
    </citation>
    <scope>NUCLEOTIDE SEQUENCE [LARGE SCALE GENOMIC DNA]</scope>
    <source>
        <strain evidence="3 4">YIM 102482-1</strain>
    </source>
</reference>
<feature type="domain" description="WYL" evidence="1">
    <location>
        <begin position="159"/>
        <end position="222"/>
    </location>
</feature>
<evidence type="ECO:0000259" key="2">
    <source>
        <dbReference type="Pfam" id="PF25583"/>
    </source>
</evidence>
<protein>
    <submittedName>
        <fullName evidence="3">WYL domain-containing protein</fullName>
    </submittedName>
</protein>
<dbReference type="PROSITE" id="PS52050">
    <property type="entry name" value="WYL"/>
    <property type="match status" value="1"/>
</dbReference>
<dbReference type="PANTHER" id="PTHR34580">
    <property type="match status" value="1"/>
</dbReference>
<dbReference type="EMBL" id="RQVS01000005">
    <property type="protein sequence ID" value="RRJ87170.1"/>
    <property type="molecule type" value="Genomic_DNA"/>
</dbReference>
<dbReference type="RefSeq" id="WP_124970855.1">
    <property type="nucleotide sequence ID" value="NZ_RQVS01000005.1"/>
</dbReference>
<feature type="domain" description="WCX" evidence="2">
    <location>
        <begin position="256"/>
        <end position="333"/>
    </location>
</feature>
<dbReference type="InterPro" id="IPR057727">
    <property type="entry name" value="WCX_dom"/>
</dbReference>
<sequence>MATSNRPVAASDERHMHLLMRLLDASRPLTSDEIFATVEGYRAERGEDAPTRSTLEKRFERDRKSLAEFGIIVDSVPDPIAPDDRARWRFALSRDESAARTIELTAEETLLVDQATSIWAASDVAGLARRAYLKLLATGDSGVSAARSMPSTAISTDPAFTALHEAIANRRQVEFDYVNAGAESALRRHVVPLRLVVVDGRWLCNAHDLKRDAERNYLVSRIVGEVADAGERTDSLVARTDLPRVLAELAASQPARLAVRIGTDAETRLRQRASSILVDPVASESSGEWLELEVPSWDHELLADDLAALSTQVRVLAPDSLAAAVRRRLERMLHAHREQPEQAQPGREETAHG</sequence>
<comment type="caution">
    <text evidence="3">The sequence shown here is derived from an EMBL/GenBank/DDBJ whole genome shotgun (WGS) entry which is preliminary data.</text>
</comment>
<dbReference type="AlphaFoldDB" id="A0A3P3VWU6"/>
<gene>
    <name evidence="3" type="ORF">EG850_04930</name>
</gene>
<dbReference type="PANTHER" id="PTHR34580:SF3">
    <property type="entry name" value="PROTEIN PAFB"/>
    <property type="match status" value="1"/>
</dbReference>
<evidence type="ECO:0000259" key="1">
    <source>
        <dbReference type="Pfam" id="PF13280"/>
    </source>
</evidence>
<dbReference type="Pfam" id="PF25583">
    <property type="entry name" value="WCX"/>
    <property type="match status" value="1"/>
</dbReference>
<dbReference type="InterPro" id="IPR026881">
    <property type="entry name" value="WYL_dom"/>
</dbReference>
<evidence type="ECO:0000313" key="4">
    <source>
        <dbReference type="Proteomes" id="UP000274391"/>
    </source>
</evidence>
<organism evidence="3 4">
    <name type="scientific">Gulosibacter macacae</name>
    <dbReference type="NCBI Taxonomy" id="2488791"/>
    <lineage>
        <taxon>Bacteria</taxon>
        <taxon>Bacillati</taxon>
        <taxon>Actinomycetota</taxon>
        <taxon>Actinomycetes</taxon>
        <taxon>Micrococcales</taxon>
        <taxon>Microbacteriaceae</taxon>
        <taxon>Gulosibacter</taxon>
    </lineage>
</organism>
<evidence type="ECO:0000313" key="3">
    <source>
        <dbReference type="EMBL" id="RRJ87170.1"/>
    </source>
</evidence>
<dbReference type="Proteomes" id="UP000274391">
    <property type="component" value="Unassembled WGS sequence"/>
</dbReference>
<accession>A0A3P3VWU6</accession>
<dbReference type="OrthoDB" id="3268930at2"/>